<feature type="transmembrane region" description="Helical" evidence="8">
    <location>
        <begin position="462"/>
        <end position="483"/>
    </location>
</feature>
<comment type="subcellular location">
    <subcellularLocation>
        <location evidence="1">Cell membrane</location>
        <topology evidence="1">Multi-pass membrane protein</topology>
    </subcellularLocation>
    <subcellularLocation>
        <location evidence="7">Membrane</location>
        <topology evidence="7">Multi-pass membrane protein</topology>
    </subcellularLocation>
</comment>
<organism evidence="10 11">
    <name type="scientific">Marinilabilia salmonicolor</name>
    <dbReference type="NCBI Taxonomy" id="989"/>
    <lineage>
        <taxon>Bacteria</taxon>
        <taxon>Pseudomonadati</taxon>
        <taxon>Bacteroidota</taxon>
        <taxon>Bacteroidia</taxon>
        <taxon>Marinilabiliales</taxon>
        <taxon>Marinilabiliaceae</taxon>
        <taxon>Marinilabilia</taxon>
    </lineage>
</organism>
<dbReference type="RefSeq" id="WP_114437510.1">
    <property type="nucleotide sequence ID" value="NZ_QPIZ01000019.1"/>
</dbReference>
<keyword evidence="5 8" id="KW-1133">Transmembrane helix</keyword>
<reference evidence="10 11" key="1">
    <citation type="submission" date="2018-07" db="EMBL/GenBank/DDBJ databases">
        <title>Freshwater and sediment microbial communities from various areas in North America, analyzing microbe dynamics in response to fracking.</title>
        <authorList>
            <person name="Lamendella R."/>
        </authorList>
    </citation>
    <scope>NUCLEOTIDE SEQUENCE [LARGE SCALE GENOMIC DNA]</scope>
    <source>
        <strain evidence="10 11">160A</strain>
    </source>
</reference>
<feature type="transmembrane region" description="Helical" evidence="8">
    <location>
        <begin position="129"/>
        <end position="147"/>
    </location>
</feature>
<evidence type="ECO:0000256" key="6">
    <source>
        <dbReference type="ARBA" id="ARBA00023136"/>
    </source>
</evidence>
<protein>
    <submittedName>
        <fullName evidence="10">Multisubunit sodium/proton antiporter MrpD subunit</fullName>
    </submittedName>
</protein>
<evidence type="ECO:0000256" key="5">
    <source>
        <dbReference type="ARBA" id="ARBA00022989"/>
    </source>
</evidence>
<feature type="domain" description="NADH:quinone oxidoreductase/Mrp antiporter transmembrane" evidence="9">
    <location>
        <begin position="123"/>
        <end position="416"/>
    </location>
</feature>
<dbReference type="PRINTS" id="PR01437">
    <property type="entry name" value="NUOXDRDTASE4"/>
</dbReference>
<feature type="transmembrane region" description="Helical" evidence="8">
    <location>
        <begin position="6"/>
        <end position="23"/>
    </location>
</feature>
<evidence type="ECO:0000313" key="11">
    <source>
        <dbReference type="Proteomes" id="UP000252733"/>
    </source>
</evidence>
<comment type="caution">
    <text evidence="10">The sequence shown here is derived from an EMBL/GenBank/DDBJ whole genome shotgun (WGS) entry which is preliminary data.</text>
</comment>
<evidence type="ECO:0000256" key="2">
    <source>
        <dbReference type="ARBA" id="ARBA00005346"/>
    </source>
</evidence>
<dbReference type="PANTHER" id="PTHR42703:SF1">
    <property type="entry name" value="NA(+)_H(+) ANTIPORTER SUBUNIT D1"/>
    <property type="match status" value="1"/>
</dbReference>
<feature type="transmembrane region" description="Helical" evidence="8">
    <location>
        <begin position="272"/>
        <end position="294"/>
    </location>
</feature>
<gene>
    <name evidence="10" type="ORF">DFO77_11942</name>
</gene>
<feature type="transmembrane region" description="Helical" evidence="8">
    <location>
        <begin position="104"/>
        <end position="123"/>
    </location>
</feature>
<feature type="transmembrane region" description="Helical" evidence="8">
    <location>
        <begin position="306"/>
        <end position="329"/>
    </location>
</feature>
<feature type="transmembrane region" description="Helical" evidence="8">
    <location>
        <begin position="405"/>
        <end position="425"/>
    </location>
</feature>
<keyword evidence="6 8" id="KW-0472">Membrane</keyword>
<feature type="transmembrane region" description="Helical" evidence="8">
    <location>
        <begin position="366"/>
        <end position="393"/>
    </location>
</feature>
<sequence length="502" mass="55790">MIIALPVFLPLAFMIFAFLFRHFHGREYVALGAATLNLLVAVFLLVEVNTEGMVKMQMGDWPAPYGITLIADRLSALMVLVSAIVFMAAMAYSIQSVDTRRKSFGFYLFSFGILMGVNGSFLAGDIFNLYVWFEVMLMASFILMSHGGERNQLEGAIKYLILNLISSFFFVAGIGLLYGKMGTLNMADIAQKLMNFETMPPELNPAFILIFVGFAIKGALVPFFFWLPASYHTPPPVVTALFAGLLTKVGIYSLIRFYALFLHQNSQFWQPLILWIAGLSMVIGVITATSQFEFRKVLSFHIISQVGYVVMGLGLFTVGGLAGAIFFLAHNMISKTNAFLVAGYVHRQKGTLNLKVLGDFYKEHPLWAIFFFISAFSLAGLPPLSGFIGKYLLIKAGIEAQQLGIAFTALFVGFFTLFSMVKIWMEVFWKKTPDKIPAPIIKIALLDDKPVNINWMKWSSGAMAIIIILAGVFATPIVEYCTLAAESLMQPSDYINFVLENN</sequence>
<keyword evidence="4 7" id="KW-0812">Transmembrane</keyword>
<accession>A0A368UQK4</accession>
<dbReference type="EMBL" id="QPIZ01000019">
    <property type="protein sequence ID" value="RCW31076.1"/>
    <property type="molecule type" value="Genomic_DNA"/>
</dbReference>
<dbReference type="Pfam" id="PF00361">
    <property type="entry name" value="Proton_antipo_M"/>
    <property type="match status" value="1"/>
</dbReference>
<evidence type="ECO:0000256" key="3">
    <source>
        <dbReference type="ARBA" id="ARBA00022475"/>
    </source>
</evidence>
<keyword evidence="3" id="KW-1003">Cell membrane</keyword>
<dbReference type="AlphaFoldDB" id="A0A368UQK4"/>
<dbReference type="Proteomes" id="UP000252733">
    <property type="component" value="Unassembled WGS sequence"/>
</dbReference>
<evidence type="ECO:0000259" key="9">
    <source>
        <dbReference type="Pfam" id="PF00361"/>
    </source>
</evidence>
<evidence type="ECO:0000256" key="4">
    <source>
        <dbReference type="ARBA" id="ARBA00022692"/>
    </source>
</evidence>
<evidence type="ECO:0000256" key="7">
    <source>
        <dbReference type="RuleBase" id="RU000320"/>
    </source>
</evidence>
<comment type="similarity">
    <text evidence="2">Belongs to the CPA3 antiporters (TC 2.A.63) subunit D family.</text>
</comment>
<dbReference type="GO" id="GO:0042773">
    <property type="term" value="P:ATP synthesis coupled electron transport"/>
    <property type="evidence" value="ECO:0007669"/>
    <property type="project" value="InterPro"/>
</dbReference>
<name>A0A368UQK4_9BACT</name>
<evidence type="ECO:0000313" key="10">
    <source>
        <dbReference type="EMBL" id="RCW31076.1"/>
    </source>
</evidence>
<feature type="transmembrane region" description="Helical" evidence="8">
    <location>
        <begin position="66"/>
        <end position="92"/>
    </location>
</feature>
<dbReference type="InterPro" id="IPR001750">
    <property type="entry name" value="ND/Mrp_TM"/>
</dbReference>
<evidence type="ECO:0000256" key="8">
    <source>
        <dbReference type="SAM" id="Phobius"/>
    </source>
</evidence>
<feature type="transmembrane region" description="Helical" evidence="8">
    <location>
        <begin position="206"/>
        <end position="227"/>
    </location>
</feature>
<dbReference type="PANTHER" id="PTHR42703">
    <property type="entry name" value="NADH DEHYDROGENASE"/>
    <property type="match status" value="1"/>
</dbReference>
<evidence type="ECO:0000256" key="1">
    <source>
        <dbReference type="ARBA" id="ARBA00004651"/>
    </source>
</evidence>
<feature type="transmembrane region" description="Helical" evidence="8">
    <location>
        <begin position="239"/>
        <end position="260"/>
    </location>
</feature>
<feature type="transmembrane region" description="Helical" evidence="8">
    <location>
        <begin position="159"/>
        <end position="178"/>
    </location>
</feature>
<proteinExistence type="inferred from homology"/>
<keyword evidence="11" id="KW-1185">Reference proteome</keyword>
<dbReference type="GO" id="GO:0008137">
    <property type="term" value="F:NADH dehydrogenase (ubiquinone) activity"/>
    <property type="evidence" value="ECO:0007669"/>
    <property type="project" value="InterPro"/>
</dbReference>
<dbReference type="GO" id="GO:0005886">
    <property type="term" value="C:plasma membrane"/>
    <property type="evidence" value="ECO:0007669"/>
    <property type="project" value="UniProtKB-SubCell"/>
</dbReference>
<dbReference type="InterPro" id="IPR050586">
    <property type="entry name" value="CPA3_Na-H_Antiporter_D"/>
</dbReference>
<dbReference type="InterPro" id="IPR003918">
    <property type="entry name" value="NADH_UbQ_OxRdtase"/>
</dbReference>
<feature type="transmembrane region" description="Helical" evidence="8">
    <location>
        <begin position="28"/>
        <end position="46"/>
    </location>
</feature>